<evidence type="ECO:0000313" key="2">
    <source>
        <dbReference type="EMBL" id="OGG50781.1"/>
    </source>
</evidence>
<dbReference type="STRING" id="1798482.A2763_02550"/>
<evidence type="ECO:0000256" key="1">
    <source>
        <dbReference type="SAM" id="MobiDB-lite"/>
    </source>
</evidence>
<gene>
    <name evidence="2" type="ORF">A2763_02550</name>
</gene>
<evidence type="ECO:0000313" key="3">
    <source>
        <dbReference type="Proteomes" id="UP000178370"/>
    </source>
</evidence>
<dbReference type="AlphaFoldDB" id="A0A1F6CP52"/>
<organism evidence="2 3">
    <name type="scientific">Candidatus Kaiserbacteria bacterium RIFCSPHIGHO2_01_FULL_54_36</name>
    <dbReference type="NCBI Taxonomy" id="1798482"/>
    <lineage>
        <taxon>Bacteria</taxon>
        <taxon>Candidatus Kaiseribacteriota</taxon>
    </lineage>
</organism>
<sequence length="124" mass="14645">MHDDANFIAQFFASPEWQEARDKEAFKHKRGLFKVLVRYLRRFAKVPEEDQAPLEIVLRAGRMESAIRSKWGKKAAKTKKRNKALRKRLLARKIERAEARRRAKRRPLLPLDLPVHQKPPRNVA</sequence>
<dbReference type="EMBL" id="MFKV01000007">
    <property type="protein sequence ID" value="OGG50781.1"/>
    <property type="molecule type" value="Genomic_DNA"/>
</dbReference>
<feature type="region of interest" description="Disordered" evidence="1">
    <location>
        <begin position="96"/>
        <end position="124"/>
    </location>
</feature>
<accession>A0A1F6CP52</accession>
<reference evidence="2 3" key="1">
    <citation type="journal article" date="2016" name="Nat. Commun.">
        <title>Thousands of microbial genomes shed light on interconnected biogeochemical processes in an aquifer system.</title>
        <authorList>
            <person name="Anantharaman K."/>
            <person name="Brown C.T."/>
            <person name="Hug L.A."/>
            <person name="Sharon I."/>
            <person name="Castelle C.J."/>
            <person name="Probst A.J."/>
            <person name="Thomas B.C."/>
            <person name="Singh A."/>
            <person name="Wilkins M.J."/>
            <person name="Karaoz U."/>
            <person name="Brodie E.L."/>
            <person name="Williams K.H."/>
            <person name="Hubbard S.S."/>
            <person name="Banfield J.F."/>
        </authorList>
    </citation>
    <scope>NUCLEOTIDE SEQUENCE [LARGE SCALE GENOMIC DNA]</scope>
</reference>
<protein>
    <submittedName>
        <fullName evidence="2">Uncharacterized protein</fullName>
    </submittedName>
</protein>
<proteinExistence type="predicted"/>
<dbReference type="Proteomes" id="UP000178370">
    <property type="component" value="Unassembled WGS sequence"/>
</dbReference>
<name>A0A1F6CP52_9BACT</name>
<comment type="caution">
    <text evidence="2">The sequence shown here is derived from an EMBL/GenBank/DDBJ whole genome shotgun (WGS) entry which is preliminary data.</text>
</comment>